<feature type="region of interest" description="Disordered" evidence="1">
    <location>
        <begin position="320"/>
        <end position="339"/>
    </location>
</feature>
<evidence type="ECO:0000313" key="4">
    <source>
        <dbReference type="Proteomes" id="UP001159363"/>
    </source>
</evidence>
<gene>
    <name evidence="3" type="ORF">PR048_022008</name>
</gene>
<name>A0ABQ9H005_9NEOP</name>
<feature type="compositionally biased region" description="Low complexity" evidence="1">
    <location>
        <begin position="502"/>
        <end position="516"/>
    </location>
</feature>
<keyword evidence="4" id="KW-1185">Reference proteome</keyword>
<feature type="signal peptide" evidence="2">
    <location>
        <begin position="1"/>
        <end position="29"/>
    </location>
</feature>
<dbReference type="EMBL" id="JARBHB010000008">
    <property type="protein sequence ID" value="KAJ8877553.1"/>
    <property type="molecule type" value="Genomic_DNA"/>
</dbReference>
<keyword evidence="2" id="KW-0732">Signal</keyword>
<reference evidence="3 4" key="1">
    <citation type="submission" date="2023-02" db="EMBL/GenBank/DDBJ databases">
        <title>LHISI_Scaffold_Assembly.</title>
        <authorList>
            <person name="Stuart O.P."/>
            <person name="Cleave R."/>
            <person name="Magrath M.J.L."/>
            <person name="Mikheyev A.S."/>
        </authorList>
    </citation>
    <scope>NUCLEOTIDE SEQUENCE [LARGE SCALE GENOMIC DNA]</scope>
    <source>
        <strain evidence="3">Daus_M_001</strain>
        <tissue evidence="3">Leg muscle</tissue>
    </source>
</reference>
<feature type="region of interest" description="Disordered" evidence="1">
    <location>
        <begin position="470"/>
        <end position="523"/>
    </location>
</feature>
<protein>
    <submittedName>
        <fullName evidence="3">Uncharacterized protein</fullName>
    </submittedName>
</protein>
<comment type="caution">
    <text evidence="3">The sequence shown here is derived from an EMBL/GenBank/DDBJ whole genome shotgun (WGS) entry which is preliminary data.</text>
</comment>
<evidence type="ECO:0000256" key="1">
    <source>
        <dbReference type="SAM" id="MobiDB-lite"/>
    </source>
</evidence>
<feature type="chain" id="PRO_5045711406" evidence="2">
    <location>
        <begin position="30"/>
        <end position="563"/>
    </location>
</feature>
<sequence length="563" mass="62196">MQGRGKTGDPEKTQLLILLFFLPHPVAEANRRSETILVKLVGVTAPPPPLLKHTCRRCMNTLGIKTLDVPHELEKILGDNLRHYKLPRSSVGAAMLKSDCSPPMANRVLFPAEVSEILHAEIHGERFRWPAGFLGVLPEPPGHEVSQSRPFSTPRGSDAPIRSATACGVASGWRILIGSDLASDKVHVGVPKHWSSIFEVSIVVLNRIRLKLFAKLSYCFANYHDYQQAVKSQINTQSELTSQLHYNQHFQFCQNTCSVPVKCRTSGGSCCVALFWRRWDVARVAQGEVGEQGMGEPNDGTTSRDKTSVIPRYDANHSTGTMGPRWVSGQTPRLKPMRTGLDSLRGRSRIFSRGNHARRCRWSAIFLDLSFPPLLHSGTAPYVTLIGSQDLDQLACSPSTKANRVQPPAGSLQDLRKWKSCRTMPLVGEFSREQRASLPVRSSAEVAERMARYKEERRRQLAEQFGVRAEEAATSASTPSRRYITRGGEPDVRTTKTSRLRAAGASANTVATTTTTSGKQRTSKAALARDKCPIVATHEALKWHAVFSLCCLYLPVGFPAVTL</sequence>
<dbReference type="Proteomes" id="UP001159363">
    <property type="component" value="Chromosome 7"/>
</dbReference>
<accession>A0ABQ9H005</accession>
<evidence type="ECO:0000256" key="2">
    <source>
        <dbReference type="SAM" id="SignalP"/>
    </source>
</evidence>
<proteinExistence type="predicted"/>
<organism evidence="3 4">
    <name type="scientific">Dryococelus australis</name>
    <dbReference type="NCBI Taxonomy" id="614101"/>
    <lineage>
        <taxon>Eukaryota</taxon>
        <taxon>Metazoa</taxon>
        <taxon>Ecdysozoa</taxon>
        <taxon>Arthropoda</taxon>
        <taxon>Hexapoda</taxon>
        <taxon>Insecta</taxon>
        <taxon>Pterygota</taxon>
        <taxon>Neoptera</taxon>
        <taxon>Polyneoptera</taxon>
        <taxon>Phasmatodea</taxon>
        <taxon>Verophasmatodea</taxon>
        <taxon>Anareolatae</taxon>
        <taxon>Phasmatidae</taxon>
        <taxon>Eurycanthinae</taxon>
        <taxon>Dryococelus</taxon>
    </lineage>
</organism>
<evidence type="ECO:0000313" key="3">
    <source>
        <dbReference type="EMBL" id="KAJ8877553.1"/>
    </source>
</evidence>